<dbReference type="EMBL" id="SRLO01000416">
    <property type="protein sequence ID" value="TNN56980.1"/>
    <property type="molecule type" value="Genomic_DNA"/>
</dbReference>
<organism evidence="2 3">
    <name type="scientific">Liparis tanakae</name>
    <name type="common">Tanaka's snailfish</name>
    <dbReference type="NCBI Taxonomy" id="230148"/>
    <lineage>
        <taxon>Eukaryota</taxon>
        <taxon>Metazoa</taxon>
        <taxon>Chordata</taxon>
        <taxon>Craniata</taxon>
        <taxon>Vertebrata</taxon>
        <taxon>Euteleostomi</taxon>
        <taxon>Actinopterygii</taxon>
        <taxon>Neopterygii</taxon>
        <taxon>Teleostei</taxon>
        <taxon>Neoteleostei</taxon>
        <taxon>Acanthomorphata</taxon>
        <taxon>Eupercaria</taxon>
        <taxon>Perciformes</taxon>
        <taxon>Cottioidei</taxon>
        <taxon>Cottales</taxon>
        <taxon>Liparidae</taxon>
        <taxon>Liparis</taxon>
    </lineage>
</organism>
<protein>
    <submittedName>
        <fullName evidence="2">Uncharacterized protein</fullName>
    </submittedName>
</protein>
<feature type="compositionally biased region" description="Polar residues" evidence="1">
    <location>
        <begin position="67"/>
        <end position="77"/>
    </location>
</feature>
<feature type="region of interest" description="Disordered" evidence="1">
    <location>
        <begin position="32"/>
        <end position="120"/>
    </location>
</feature>
<accession>A0A4Z2GUQ8</accession>
<proteinExistence type="predicted"/>
<keyword evidence="3" id="KW-1185">Reference proteome</keyword>
<name>A0A4Z2GUQ8_9TELE</name>
<reference evidence="2 3" key="1">
    <citation type="submission" date="2019-03" db="EMBL/GenBank/DDBJ databases">
        <title>First draft genome of Liparis tanakae, snailfish: a comprehensive survey of snailfish specific genes.</title>
        <authorList>
            <person name="Kim W."/>
            <person name="Song I."/>
            <person name="Jeong J.-H."/>
            <person name="Kim D."/>
            <person name="Kim S."/>
            <person name="Ryu S."/>
            <person name="Song J.Y."/>
            <person name="Lee S.K."/>
        </authorList>
    </citation>
    <scope>NUCLEOTIDE SEQUENCE [LARGE SCALE GENOMIC DNA]</scope>
    <source>
        <tissue evidence="2">Muscle</tissue>
    </source>
</reference>
<comment type="caution">
    <text evidence="2">The sequence shown here is derived from an EMBL/GenBank/DDBJ whole genome shotgun (WGS) entry which is preliminary data.</text>
</comment>
<feature type="compositionally biased region" description="Basic and acidic residues" evidence="1">
    <location>
        <begin position="78"/>
        <end position="96"/>
    </location>
</feature>
<evidence type="ECO:0000313" key="3">
    <source>
        <dbReference type="Proteomes" id="UP000314294"/>
    </source>
</evidence>
<evidence type="ECO:0000256" key="1">
    <source>
        <dbReference type="SAM" id="MobiDB-lite"/>
    </source>
</evidence>
<feature type="compositionally biased region" description="Gly residues" evidence="1">
    <location>
        <begin position="107"/>
        <end position="119"/>
    </location>
</feature>
<feature type="compositionally biased region" description="Basic and acidic residues" evidence="1">
    <location>
        <begin position="33"/>
        <end position="48"/>
    </location>
</feature>
<dbReference type="Proteomes" id="UP000314294">
    <property type="component" value="Unassembled WGS sequence"/>
</dbReference>
<dbReference type="AlphaFoldDB" id="A0A4Z2GUQ8"/>
<sequence length="247" mass="26665">MVSAASVLTKSPCSVAAVPWEMVVVWWGELDSSESRQSSRDQSTRTDPDPAETSPPWTDPDPAETSPPGQTQIQQRPVHQDRPRSSRDQSTVDRPRSNFTCSLGPAVGAGGKGGTGEPGLRGRLPRLHCYTVSHHEPSVHFLISRKLQSDTFKDSLVNIVDYLAAEEYRAADTLVSCRPPNFTTSSGSGCAARARCPCGPSVPRPGTNTWTGNTYMSTAYLADACMLFPSNSPTKSADATEVQFFCI</sequence>
<gene>
    <name evidence="2" type="ORF">EYF80_032791</name>
</gene>
<evidence type="ECO:0000313" key="2">
    <source>
        <dbReference type="EMBL" id="TNN56980.1"/>
    </source>
</evidence>